<name>A0ABM8XSS1_9BURK</name>
<reference evidence="2 3" key="1">
    <citation type="submission" date="2021-08" db="EMBL/GenBank/DDBJ databases">
        <authorList>
            <person name="Peeters C."/>
        </authorList>
    </citation>
    <scope>NUCLEOTIDE SEQUENCE [LARGE SCALE GENOMIC DNA]</scope>
    <source>
        <strain evidence="2 3">LMG 32289</strain>
    </source>
</reference>
<evidence type="ECO:0000313" key="3">
    <source>
        <dbReference type="Proteomes" id="UP000706525"/>
    </source>
</evidence>
<feature type="compositionally biased region" description="Basic residues" evidence="1">
    <location>
        <begin position="11"/>
        <end position="20"/>
    </location>
</feature>
<evidence type="ECO:0000313" key="2">
    <source>
        <dbReference type="EMBL" id="CAG9183382.1"/>
    </source>
</evidence>
<dbReference type="Proteomes" id="UP000706525">
    <property type="component" value="Unassembled WGS sequence"/>
</dbReference>
<accession>A0ABM8XSS1</accession>
<evidence type="ECO:0000256" key="1">
    <source>
        <dbReference type="SAM" id="MobiDB-lite"/>
    </source>
</evidence>
<gene>
    <name evidence="2" type="ORF">LMG32289_05362</name>
</gene>
<feature type="region of interest" description="Disordered" evidence="1">
    <location>
        <begin position="1"/>
        <end position="20"/>
    </location>
</feature>
<proteinExistence type="predicted"/>
<sequence length="95" mass="11249">MAKTNAERQRSYRARRTGRGGRHERLNCYVSISTKRNLDRLAAYFRLTIVEMLERIINERATALLSQLNEEERVRFFEERIEKSSLLRNDGSQAM</sequence>
<comment type="caution">
    <text evidence="2">The sequence shown here is derived from an EMBL/GenBank/DDBJ whole genome shotgun (WGS) entry which is preliminary data.</text>
</comment>
<organism evidence="2 3">
    <name type="scientific">Cupriavidus pampae</name>
    <dbReference type="NCBI Taxonomy" id="659251"/>
    <lineage>
        <taxon>Bacteria</taxon>
        <taxon>Pseudomonadati</taxon>
        <taxon>Pseudomonadota</taxon>
        <taxon>Betaproteobacteria</taxon>
        <taxon>Burkholderiales</taxon>
        <taxon>Burkholderiaceae</taxon>
        <taxon>Cupriavidus</taxon>
    </lineage>
</organism>
<feature type="compositionally biased region" description="Basic and acidic residues" evidence="1">
    <location>
        <begin position="1"/>
        <end position="10"/>
    </location>
</feature>
<dbReference type="RefSeq" id="WP_223993893.1">
    <property type="nucleotide sequence ID" value="NZ_CAJZAG010000011.1"/>
</dbReference>
<protein>
    <submittedName>
        <fullName evidence="2">Uncharacterized protein</fullName>
    </submittedName>
</protein>
<dbReference type="EMBL" id="CAJZAG010000011">
    <property type="protein sequence ID" value="CAG9183382.1"/>
    <property type="molecule type" value="Genomic_DNA"/>
</dbReference>
<keyword evidence="3" id="KW-1185">Reference proteome</keyword>